<name>A0A1Q2HT74_9CORY</name>
<protein>
    <submittedName>
        <fullName evidence="1">Uncharacterized protein</fullName>
    </submittedName>
</protein>
<keyword evidence="2" id="KW-1185">Reference proteome</keyword>
<dbReference type="EMBL" id="CP019688">
    <property type="protein sequence ID" value="AQQ14044.1"/>
    <property type="molecule type" value="Genomic_DNA"/>
</dbReference>
<sequence>MQLLRNEPRGEIAVTITSGWRAYTATANYEPPACPACGERAEPIIGAESADPFIEVVGSWWETRVAPEHTCPLCDHRAVITDWNLDNAVACSSLAITAEMYGAENDLRQELEGEFGGQWATMHEHI</sequence>
<evidence type="ECO:0000313" key="2">
    <source>
        <dbReference type="Proteomes" id="UP000217209"/>
    </source>
</evidence>
<dbReference type="Proteomes" id="UP000217209">
    <property type="component" value="Chromosome"/>
</dbReference>
<evidence type="ECO:0000313" key="1">
    <source>
        <dbReference type="EMBL" id="AQQ14044.1"/>
    </source>
</evidence>
<dbReference type="AlphaFoldDB" id="A0A1Q2HT74"/>
<proteinExistence type="predicted"/>
<gene>
    <name evidence="1" type="ORF">CGLAU_00195</name>
</gene>
<dbReference type="OrthoDB" id="3468002at2"/>
<dbReference type="RefSeq" id="WP_095658955.1">
    <property type="nucleotide sequence ID" value="NZ_CALTZW010000008.1"/>
</dbReference>
<reference evidence="1 2" key="1">
    <citation type="submission" date="2016-12" db="EMBL/GenBank/DDBJ databases">
        <authorList>
            <person name="Song W.-J."/>
            <person name="Kurnit D.M."/>
        </authorList>
    </citation>
    <scope>NUCLEOTIDE SEQUENCE [LARGE SCALE GENOMIC DNA]</scope>
    <source>
        <strain evidence="1 2">DSM 30827</strain>
    </source>
</reference>
<accession>A0A1Q2HT74</accession>
<organism evidence="1 2">
    <name type="scientific">Corynebacterium glaucum</name>
    <dbReference type="NCBI Taxonomy" id="187491"/>
    <lineage>
        <taxon>Bacteria</taxon>
        <taxon>Bacillati</taxon>
        <taxon>Actinomycetota</taxon>
        <taxon>Actinomycetes</taxon>
        <taxon>Mycobacteriales</taxon>
        <taxon>Corynebacteriaceae</taxon>
        <taxon>Corynebacterium</taxon>
    </lineage>
</organism>
<dbReference type="KEGG" id="cgv:CGLAU_00195"/>